<protein>
    <submittedName>
        <fullName evidence="4">ComEA family DNA-binding protein</fullName>
    </submittedName>
</protein>
<dbReference type="SMART" id="SM00278">
    <property type="entry name" value="HhH1"/>
    <property type="match status" value="2"/>
</dbReference>
<accession>A0A6B0YQC7</accession>
<dbReference type="Pfam" id="PF10531">
    <property type="entry name" value="SLBB"/>
    <property type="match status" value="1"/>
</dbReference>
<dbReference type="Gene3D" id="3.10.560.10">
    <property type="entry name" value="Outer membrane lipoprotein wza domain like"/>
    <property type="match status" value="1"/>
</dbReference>
<dbReference type="InterPro" id="IPR051675">
    <property type="entry name" value="Endo/Exo/Phosphatase_dom_1"/>
</dbReference>
<dbReference type="PANTHER" id="PTHR21180">
    <property type="entry name" value="ENDONUCLEASE/EXONUCLEASE/PHOSPHATASE FAMILY DOMAIN-CONTAINING PROTEIN 1"/>
    <property type="match status" value="1"/>
</dbReference>
<evidence type="ECO:0000313" key="4">
    <source>
        <dbReference type="EMBL" id="MXY92345.1"/>
    </source>
</evidence>
<feature type="compositionally biased region" description="Low complexity" evidence="1">
    <location>
        <begin position="167"/>
        <end position="183"/>
    </location>
</feature>
<dbReference type="Pfam" id="PF12836">
    <property type="entry name" value="HHH_3"/>
    <property type="match status" value="1"/>
</dbReference>
<dbReference type="SUPFAM" id="SSF47781">
    <property type="entry name" value="RuvA domain 2-like"/>
    <property type="match status" value="1"/>
</dbReference>
<dbReference type="EMBL" id="VXRG01000027">
    <property type="protein sequence ID" value="MXY92345.1"/>
    <property type="molecule type" value="Genomic_DNA"/>
</dbReference>
<evidence type="ECO:0000259" key="3">
    <source>
        <dbReference type="SMART" id="SM00278"/>
    </source>
</evidence>
<dbReference type="PANTHER" id="PTHR21180:SF32">
    <property type="entry name" value="ENDONUCLEASE_EXONUCLEASE_PHOSPHATASE FAMILY DOMAIN-CONTAINING PROTEIN 1"/>
    <property type="match status" value="1"/>
</dbReference>
<dbReference type="GO" id="GO:0015627">
    <property type="term" value="C:type II protein secretion system complex"/>
    <property type="evidence" value="ECO:0007669"/>
    <property type="project" value="TreeGrafter"/>
</dbReference>
<dbReference type="GO" id="GO:0003677">
    <property type="term" value="F:DNA binding"/>
    <property type="evidence" value="ECO:0007669"/>
    <property type="project" value="UniProtKB-KW"/>
</dbReference>
<dbReference type="GO" id="GO:0006281">
    <property type="term" value="P:DNA repair"/>
    <property type="evidence" value="ECO:0007669"/>
    <property type="project" value="InterPro"/>
</dbReference>
<dbReference type="InterPro" id="IPR003583">
    <property type="entry name" value="Hlx-hairpin-Hlx_DNA-bd_motif"/>
</dbReference>
<keyword evidence="2" id="KW-0472">Membrane</keyword>
<sequence>MGPRPGQEMDTKDRPSDAPAAAAIRYAGLGFLVGFLLCAIVAGALMWQLQRPTPPPIVLHSLPTPDPTETPAPTATPGPLVVFVSGGVHSPGMYEVAAGARVGDALAKAGGLVADADPALVNQAELLFDGAQVHVPLPQSPGAEAASTSGALSTEAPSTQAPSTGLSGQSAPTAAGASSSASSGGLINVNTASLELLDTLPGIGPAKAAAIIAERPFNSVEELERVPGIGPKTLANIAPLVKVRD</sequence>
<organism evidence="4">
    <name type="scientific">Caldilineaceae bacterium SB0664_bin_27</name>
    <dbReference type="NCBI Taxonomy" id="2605260"/>
    <lineage>
        <taxon>Bacteria</taxon>
        <taxon>Bacillati</taxon>
        <taxon>Chloroflexota</taxon>
        <taxon>Caldilineae</taxon>
        <taxon>Caldilineales</taxon>
        <taxon>Caldilineaceae</taxon>
    </lineage>
</organism>
<keyword evidence="2" id="KW-0812">Transmembrane</keyword>
<dbReference type="AlphaFoldDB" id="A0A6B0YQC7"/>
<dbReference type="Gene3D" id="1.10.150.320">
    <property type="entry name" value="Photosystem II 12 kDa extrinsic protein"/>
    <property type="match status" value="1"/>
</dbReference>
<evidence type="ECO:0000256" key="2">
    <source>
        <dbReference type="SAM" id="Phobius"/>
    </source>
</evidence>
<evidence type="ECO:0000256" key="1">
    <source>
        <dbReference type="SAM" id="MobiDB-lite"/>
    </source>
</evidence>
<dbReference type="InterPro" id="IPR019554">
    <property type="entry name" value="Soluble_ligand-bd"/>
</dbReference>
<feature type="transmembrane region" description="Helical" evidence="2">
    <location>
        <begin position="23"/>
        <end position="47"/>
    </location>
</feature>
<keyword evidence="2" id="KW-1133">Transmembrane helix</keyword>
<feature type="domain" description="Helix-hairpin-helix DNA-binding motif class 1" evidence="3">
    <location>
        <begin position="221"/>
        <end position="240"/>
    </location>
</feature>
<comment type="caution">
    <text evidence="4">The sequence shown here is derived from an EMBL/GenBank/DDBJ whole genome shotgun (WGS) entry which is preliminary data.</text>
</comment>
<reference evidence="4" key="1">
    <citation type="submission" date="2019-09" db="EMBL/GenBank/DDBJ databases">
        <title>Characterisation of the sponge microbiome using genome-centric metagenomics.</title>
        <authorList>
            <person name="Engelberts J.P."/>
            <person name="Robbins S.J."/>
            <person name="De Goeij J.M."/>
            <person name="Aranda M."/>
            <person name="Bell S.C."/>
            <person name="Webster N.S."/>
        </authorList>
    </citation>
    <scope>NUCLEOTIDE SEQUENCE</scope>
    <source>
        <strain evidence="4">SB0664_bin_27</strain>
    </source>
</reference>
<dbReference type="InterPro" id="IPR010994">
    <property type="entry name" value="RuvA_2-like"/>
</dbReference>
<keyword evidence="4" id="KW-0238">DNA-binding</keyword>
<feature type="region of interest" description="Disordered" evidence="1">
    <location>
        <begin position="138"/>
        <end position="183"/>
    </location>
</feature>
<proteinExistence type="predicted"/>
<dbReference type="GO" id="GO:0015628">
    <property type="term" value="P:protein secretion by the type II secretion system"/>
    <property type="evidence" value="ECO:0007669"/>
    <property type="project" value="TreeGrafter"/>
</dbReference>
<name>A0A6B0YQC7_9CHLR</name>
<feature type="compositionally biased region" description="Polar residues" evidence="1">
    <location>
        <begin position="146"/>
        <end position="166"/>
    </location>
</feature>
<gene>
    <name evidence="4" type="ORF">F4Y42_02745</name>
</gene>
<feature type="domain" description="Helix-hairpin-helix DNA-binding motif class 1" evidence="3">
    <location>
        <begin position="195"/>
        <end position="214"/>
    </location>
</feature>